<gene>
    <name evidence="1" type="ORF">SAMN06265377_3383</name>
</gene>
<reference evidence="2" key="1">
    <citation type="submission" date="2017-09" db="EMBL/GenBank/DDBJ databases">
        <authorList>
            <person name="Varghese N."/>
            <person name="Submissions S."/>
        </authorList>
    </citation>
    <scope>NUCLEOTIDE SEQUENCE [LARGE SCALE GENOMIC DNA]</scope>
    <source>
        <strain evidence="2">DSM 25885</strain>
    </source>
</reference>
<dbReference type="AlphaFoldDB" id="A0A285N1B4"/>
<evidence type="ECO:0000313" key="1">
    <source>
        <dbReference type="EMBL" id="SNZ01541.1"/>
    </source>
</evidence>
<proteinExistence type="predicted"/>
<dbReference type="Proteomes" id="UP000219048">
    <property type="component" value="Unassembled WGS sequence"/>
</dbReference>
<evidence type="ECO:0000313" key="2">
    <source>
        <dbReference type="Proteomes" id="UP000219048"/>
    </source>
</evidence>
<name>A0A285N1B4_9FLAO</name>
<accession>A0A285N1B4</accession>
<organism evidence="1 2">
    <name type="scientific">Flagellimonas pacifica</name>
    <dbReference type="NCBI Taxonomy" id="1247520"/>
    <lineage>
        <taxon>Bacteria</taxon>
        <taxon>Pseudomonadati</taxon>
        <taxon>Bacteroidota</taxon>
        <taxon>Flavobacteriia</taxon>
        <taxon>Flavobacteriales</taxon>
        <taxon>Flavobacteriaceae</taxon>
        <taxon>Flagellimonas</taxon>
    </lineage>
</organism>
<sequence length="36" mass="4236">MKMGNFELLGTKVVNYKLTFWFRKVNSGHANTKVYI</sequence>
<protein>
    <submittedName>
        <fullName evidence="1">Uncharacterized protein</fullName>
    </submittedName>
</protein>
<dbReference type="EMBL" id="OBEH01000006">
    <property type="protein sequence ID" value="SNZ01541.1"/>
    <property type="molecule type" value="Genomic_DNA"/>
</dbReference>
<keyword evidence="2" id="KW-1185">Reference proteome</keyword>